<dbReference type="EMBL" id="CADCTV010000420">
    <property type="protein sequence ID" value="CAA9327599.1"/>
    <property type="molecule type" value="Genomic_DNA"/>
</dbReference>
<feature type="non-terminal residue" evidence="2">
    <location>
        <position position="94"/>
    </location>
</feature>
<keyword evidence="1" id="KW-0732">Signal</keyword>
<accession>A0A6J4LBN5</accession>
<dbReference type="PROSITE" id="PS51257">
    <property type="entry name" value="PROKAR_LIPOPROTEIN"/>
    <property type="match status" value="1"/>
</dbReference>
<evidence type="ECO:0000256" key="1">
    <source>
        <dbReference type="SAM" id="SignalP"/>
    </source>
</evidence>
<gene>
    <name evidence="2" type="ORF">AVDCRST_MAG89-1977</name>
</gene>
<protein>
    <submittedName>
        <fullName evidence="2">Uncharacterized protein</fullName>
    </submittedName>
</protein>
<feature type="chain" id="PRO_5026718050" evidence="1">
    <location>
        <begin position="24"/>
        <end position="94"/>
    </location>
</feature>
<name>A0A6J4LBN5_9BACT</name>
<feature type="signal peptide" evidence="1">
    <location>
        <begin position="1"/>
        <end position="23"/>
    </location>
</feature>
<evidence type="ECO:0000313" key="2">
    <source>
        <dbReference type="EMBL" id="CAA9327599.1"/>
    </source>
</evidence>
<reference evidence="2" key="1">
    <citation type="submission" date="2020-02" db="EMBL/GenBank/DDBJ databases">
        <authorList>
            <person name="Meier V. D."/>
        </authorList>
    </citation>
    <scope>NUCLEOTIDE SEQUENCE</scope>
    <source>
        <strain evidence="2">AVDCRST_MAG89</strain>
    </source>
</reference>
<organism evidence="2">
    <name type="scientific">uncultured Gemmatimonadota bacterium</name>
    <dbReference type="NCBI Taxonomy" id="203437"/>
    <lineage>
        <taxon>Bacteria</taxon>
        <taxon>Pseudomonadati</taxon>
        <taxon>Gemmatimonadota</taxon>
        <taxon>environmental samples</taxon>
    </lineage>
</organism>
<proteinExistence type="predicted"/>
<dbReference type="AlphaFoldDB" id="A0A6J4LBN5"/>
<sequence length="94" mass="10218">MVHKRSVLTRAVSAMLLALTACHDLPTAGAPETTAPGASASLNQGQHSGQVPFYCTQGRAAPSGWQTRRLTVFIPRGELDDAGRTVRYEYRRSF</sequence>